<dbReference type="Pfam" id="PF00530">
    <property type="entry name" value="SRCR"/>
    <property type="match status" value="1"/>
</dbReference>
<evidence type="ECO:0000259" key="7">
    <source>
        <dbReference type="PROSITE" id="PS50287"/>
    </source>
</evidence>
<feature type="chain" id="PRO_5040301098" evidence="6">
    <location>
        <begin position="17"/>
        <end position="587"/>
    </location>
</feature>
<sequence length="587" mass="61546">MMFSGALLLLISSVSANLAGEQNGTAVNTTVSPGSHGNNTTTFPQISYSGEQNGTAINMTVSPGSHGNNTTSFPSSPIKYSGNCSEYPPLCCDGFNSSCYRGCFCDEACLQNHDCCPDFTATCVTGEQNGTAINMTVSPGSHGNNTTSFPSSPIIYSGNCSEYPPLCCDGFNSSCYRGCFCDVACLRNHDCCPDFTATCVTGEQNGTAINTTVSPGSHGNDTTSFPQISYSGNCSEYPSLCCDGFNSSCYRGCFCDEACLQNHDCCPDFTATCVTGEQNGTAINMTVSPGSHGNNTTSFPSSPIIYSGEQNGTAINTTVSPGSHGNDTTSFPQISYSGNCSEYPQLCCDGFNSSCYRGCYCDEACLRNHDCCPDFTATCVTGEQNGTANMTVSPGNDGTNTTFFPQISFSGNCSEDPPLCCDGFNSSCYRGCFCDEACLQNHDCCPDFTATCVTASGQIGPGDEDNPCHGGMDVYDDGQSRTVCDDMREMLLIMSLFLINNSGPVPSAQVRLVGGDDQCSGRVEIYNDGQWGTVCDDSWDLSDAEVVCRQVGCGSAQAAPGSAHSGEGSGPIWLDDVSCSGSESSLS</sequence>
<evidence type="ECO:0000256" key="1">
    <source>
        <dbReference type="ARBA" id="ARBA00022729"/>
    </source>
</evidence>
<proteinExistence type="predicted"/>
<protein>
    <submittedName>
        <fullName evidence="9">Uncharacterized protein</fullName>
    </submittedName>
</protein>
<reference evidence="9" key="1">
    <citation type="journal article" date="2023" name="Science">
        <title>Genome structures resolve the early diversification of teleost fishes.</title>
        <authorList>
            <person name="Parey E."/>
            <person name="Louis A."/>
            <person name="Montfort J."/>
            <person name="Bouchez O."/>
            <person name="Roques C."/>
            <person name="Iampietro C."/>
            <person name="Lluch J."/>
            <person name="Castinel A."/>
            <person name="Donnadieu C."/>
            <person name="Desvignes T."/>
            <person name="Floi Bucao C."/>
            <person name="Jouanno E."/>
            <person name="Wen M."/>
            <person name="Mejri S."/>
            <person name="Dirks R."/>
            <person name="Jansen H."/>
            <person name="Henkel C."/>
            <person name="Chen W.J."/>
            <person name="Zahm M."/>
            <person name="Cabau C."/>
            <person name="Klopp C."/>
            <person name="Thompson A.W."/>
            <person name="Robinson-Rechavi M."/>
            <person name="Braasch I."/>
            <person name="Lecointre G."/>
            <person name="Bobe J."/>
            <person name="Postlethwait J.H."/>
            <person name="Berthelot C."/>
            <person name="Roest Crollius H."/>
            <person name="Guiguen Y."/>
        </authorList>
    </citation>
    <scope>NUCLEOTIDE SEQUENCE</scope>
    <source>
        <strain evidence="9">Concon-B</strain>
    </source>
</reference>
<keyword evidence="10" id="KW-1185">Reference proteome</keyword>
<dbReference type="Gene3D" id="3.10.250.10">
    <property type="entry name" value="SRCR-like domain"/>
    <property type="match status" value="1"/>
</dbReference>
<dbReference type="PROSITE" id="PS50287">
    <property type="entry name" value="SRCR_2"/>
    <property type="match status" value="1"/>
</dbReference>
<feature type="non-terminal residue" evidence="9">
    <location>
        <position position="587"/>
    </location>
</feature>
<keyword evidence="3" id="KW-1015">Disulfide bond</keyword>
<accession>A0A9Q1DXC3</accession>
<feature type="domain" description="SRCR" evidence="7">
    <location>
        <begin position="510"/>
        <end position="587"/>
    </location>
</feature>
<dbReference type="AlphaFoldDB" id="A0A9Q1DXC3"/>
<evidence type="ECO:0000256" key="6">
    <source>
        <dbReference type="SAM" id="SignalP"/>
    </source>
</evidence>
<evidence type="ECO:0000313" key="10">
    <source>
        <dbReference type="Proteomes" id="UP001152803"/>
    </source>
</evidence>
<evidence type="ECO:0000313" key="9">
    <source>
        <dbReference type="EMBL" id="KAJ8283522.1"/>
    </source>
</evidence>
<feature type="signal peptide" evidence="6">
    <location>
        <begin position="1"/>
        <end position="16"/>
    </location>
</feature>
<keyword evidence="1 6" id="KW-0732">Signal</keyword>
<evidence type="ECO:0000256" key="2">
    <source>
        <dbReference type="ARBA" id="ARBA00022737"/>
    </source>
</evidence>
<dbReference type="InterPro" id="IPR001212">
    <property type="entry name" value="Somatomedin_B_dom"/>
</dbReference>
<dbReference type="EMBL" id="JAFJMO010000002">
    <property type="protein sequence ID" value="KAJ8283522.1"/>
    <property type="molecule type" value="Genomic_DNA"/>
</dbReference>
<dbReference type="PROSITE" id="PS00524">
    <property type="entry name" value="SMB_1"/>
    <property type="match status" value="5"/>
</dbReference>
<dbReference type="PROSITE" id="PS50958">
    <property type="entry name" value="SMB_2"/>
    <property type="match status" value="5"/>
</dbReference>
<dbReference type="GO" id="GO:0016020">
    <property type="term" value="C:membrane"/>
    <property type="evidence" value="ECO:0007669"/>
    <property type="project" value="InterPro"/>
</dbReference>
<dbReference type="PRINTS" id="PR00258">
    <property type="entry name" value="SPERACTRCPTR"/>
</dbReference>
<dbReference type="PANTHER" id="PTHR19331">
    <property type="entry name" value="SCAVENGER RECEPTOR DOMAIN-CONTAINING"/>
    <property type="match status" value="1"/>
</dbReference>
<gene>
    <name evidence="9" type="ORF">COCON_G00023720</name>
</gene>
<dbReference type="PROSITE" id="PS00420">
    <property type="entry name" value="SRCR_1"/>
    <property type="match status" value="1"/>
</dbReference>
<dbReference type="Proteomes" id="UP001152803">
    <property type="component" value="Unassembled WGS sequence"/>
</dbReference>
<dbReference type="PANTHER" id="PTHR19331:SF465">
    <property type="entry name" value="EGG PEPTIDE SPERACT RECEPTOR"/>
    <property type="match status" value="1"/>
</dbReference>
<evidence type="ECO:0000256" key="5">
    <source>
        <dbReference type="PROSITE-ProRule" id="PRU00196"/>
    </source>
</evidence>
<feature type="domain" description="SMB" evidence="8">
    <location>
        <begin position="409"/>
        <end position="456"/>
    </location>
</feature>
<dbReference type="SMART" id="SM00202">
    <property type="entry name" value="SR"/>
    <property type="match status" value="1"/>
</dbReference>
<organism evidence="9 10">
    <name type="scientific">Conger conger</name>
    <name type="common">Conger eel</name>
    <name type="synonym">Muraena conger</name>
    <dbReference type="NCBI Taxonomy" id="82655"/>
    <lineage>
        <taxon>Eukaryota</taxon>
        <taxon>Metazoa</taxon>
        <taxon>Chordata</taxon>
        <taxon>Craniata</taxon>
        <taxon>Vertebrata</taxon>
        <taxon>Euteleostomi</taxon>
        <taxon>Actinopterygii</taxon>
        <taxon>Neopterygii</taxon>
        <taxon>Teleostei</taxon>
        <taxon>Anguilliformes</taxon>
        <taxon>Congridae</taxon>
        <taxon>Conger</taxon>
    </lineage>
</organism>
<dbReference type="FunFam" id="3.10.250.10:FF:000006">
    <property type="entry name" value="neurotrypsin isoform X2"/>
    <property type="match status" value="1"/>
</dbReference>
<keyword evidence="4" id="KW-0325">Glycoprotein</keyword>
<feature type="domain" description="SMB" evidence="8">
    <location>
        <begin position="336"/>
        <end position="385"/>
    </location>
</feature>
<feature type="domain" description="SMB" evidence="8">
    <location>
        <begin position="230"/>
        <end position="279"/>
    </location>
</feature>
<comment type="caution">
    <text evidence="9">The sequence shown here is derived from an EMBL/GenBank/DDBJ whole genome shotgun (WGS) entry which is preliminary data.</text>
</comment>
<comment type="caution">
    <text evidence="5">Lacks conserved residue(s) required for the propagation of feature annotation.</text>
</comment>
<dbReference type="OrthoDB" id="98591at2759"/>
<dbReference type="SUPFAM" id="SSF56487">
    <property type="entry name" value="SRCR-like"/>
    <property type="match status" value="1"/>
</dbReference>
<evidence type="ECO:0000256" key="4">
    <source>
        <dbReference type="ARBA" id="ARBA00023180"/>
    </source>
</evidence>
<keyword evidence="2" id="KW-0677">Repeat</keyword>
<evidence type="ECO:0000259" key="8">
    <source>
        <dbReference type="PROSITE" id="PS50958"/>
    </source>
</evidence>
<feature type="domain" description="SMB" evidence="8">
    <location>
        <begin position="80"/>
        <end position="129"/>
    </location>
</feature>
<dbReference type="InterPro" id="IPR001190">
    <property type="entry name" value="SRCR"/>
</dbReference>
<dbReference type="InterPro" id="IPR036772">
    <property type="entry name" value="SRCR-like_dom_sf"/>
</dbReference>
<feature type="domain" description="SMB" evidence="8">
    <location>
        <begin position="156"/>
        <end position="205"/>
    </location>
</feature>
<evidence type="ECO:0000256" key="3">
    <source>
        <dbReference type="ARBA" id="ARBA00023157"/>
    </source>
</evidence>
<name>A0A9Q1DXC3_CONCO</name>
<dbReference type="SMART" id="SM00201">
    <property type="entry name" value="SO"/>
    <property type="match status" value="5"/>
</dbReference>